<sequence length="79" mass="8597">MGAVEKPPTMLSHGELPYPYGTLVEDTQHDRTGELVGVIEEHTKKGRKLISRTAFLRPTGGGIEWDVPLESVKPVKAGS</sequence>
<dbReference type="Proteomes" id="UP000677875">
    <property type="component" value="Unassembled WGS sequence"/>
</dbReference>
<reference evidence="1" key="1">
    <citation type="submission" date="2021-04" db="EMBL/GenBank/DDBJ databases">
        <title>Genome seq and assembly of Streptomyces sp. RG38.</title>
        <authorList>
            <person name="Chhetri G."/>
        </authorList>
    </citation>
    <scope>NUCLEOTIDE SEQUENCE</scope>
    <source>
        <strain evidence="1">RG38</strain>
    </source>
</reference>
<keyword evidence="2" id="KW-1185">Reference proteome</keyword>
<protein>
    <submittedName>
        <fullName evidence="1">Uncharacterized protein</fullName>
    </submittedName>
</protein>
<name>A0A941AYM6_9ACTN</name>
<proteinExistence type="predicted"/>
<dbReference type="AlphaFoldDB" id="A0A941AYM6"/>
<evidence type="ECO:0000313" key="1">
    <source>
        <dbReference type="EMBL" id="MBQ0825220.1"/>
    </source>
</evidence>
<organism evidence="1 2">
    <name type="scientific">Streptomyces tagetis</name>
    <dbReference type="NCBI Taxonomy" id="2820809"/>
    <lineage>
        <taxon>Bacteria</taxon>
        <taxon>Bacillati</taxon>
        <taxon>Actinomycetota</taxon>
        <taxon>Actinomycetes</taxon>
        <taxon>Kitasatosporales</taxon>
        <taxon>Streptomycetaceae</taxon>
        <taxon>Streptomyces</taxon>
    </lineage>
</organism>
<evidence type="ECO:0000313" key="2">
    <source>
        <dbReference type="Proteomes" id="UP000677875"/>
    </source>
</evidence>
<comment type="caution">
    <text evidence="1">The sequence shown here is derived from an EMBL/GenBank/DDBJ whole genome shotgun (WGS) entry which is preliminary data.</text>
</comment>
<accession>A0A941AYM6</accession>
<dbReference type="EMBL" id="JAGPNL010000001">
    <property type="protein sequence ID" value="MBQ0825220.1"/>
    <property type="molecule type" value="Genomic_DNA"/>
</dbReference>
<gene>
    <name evidence="1" type="ORF">J5Y05_01635</name>
</gene>